<evidence type="ECO:0000259" key="2">
    <source>
        <dbReference type="Pfam" id="PF14321"/>
    </source>
</evidence>
<feature type="compositionally biased region" description="Low complexity" evidence="1">
    <location>
        <begin position="289"/>
        <end position="299"/>
    </location>
</feature>
<evidence type="ECO:0000313" key="3">
    <source>
        <dbReference type="EMBL" id="SNZ16304.1"/>
    </source>
</evidence>
<name>A0A285P3H9_NATPI</name>
<feature type="domain" description="DUF4382" evidence="2">
    <location>
        <begin position="76"/>
        <end position="267"/>
    </location>
</feature>
<dbReference type="Pfam" id="PF14321">
    <property type="entry name" value="DUF4382"/>
    <property type="match status" value="1"/>
</dbReference>
<organism evidence="3 4">
    <name type="scientific">Natronoarchaeum philippinense</name>
    <dbReference type="NCBI Taxonomy" id="558529"/>
    <lineage>
        <taxon>Archaea</taxon>
        <taxon>Methanobacteriati</taxon>
        <taxon>Methanobacteriota</taxon>
        <taxon>Stenosarchaea group</taxon>
        <taxon>Halobacteria</taxon>
        <taxon>Halobacteriales</taxon>
        <taxon>Natronoarchaeaceae</taxon>
    </lineage>
</organism>
<feature type="compositionally biased region" description="Acidic residues" evidence="1">
    <location>
        <begin position="279"/>
        <end position="288"/>
    </location>
</feature>
<reference evidence="3 4" key="1">
    <citation type="submission" date="2017-09" db="EMBL/GenBank/DDBJ databases">
        <authorList>
            <person name="Ehlers B."/>
            <person name="Leendertz F.H."/>
        </authorList>
    </citation>
    <scope>NUCLEOTIDE SEQUENCE [LARGE SCALE GENOMIC DNA]</scope>
    <source>
        <strain evidence="3 4">DSM 27208</strain>
    </source>
</reference>
<dbReference type="Proteomes" id="UP000219453">
    <property type="component" value="Unassembled WGS sequence"/>
</dbReference>
<accession>A0A285P3H9</accession>
<keyword evidence="4" id="KW-1185">Reference proteome</keyword>
<gene>
    <name evidence="3" type="ORF">SAMN06269185_2757</name>
</gene>
<dbReference type="AlphaFoldDB" id="A0A285P3H9"/>
<dbReference type="InterPro" id="IPR025491">
    <property type="entry name" value="DUF4382"/>
</dbReference>
<feature type="region of interest" description="Disordered" evidence="1">
    <location>
        <begin position="107"/>
        <end position="170"/>
    </location>
</feature>
<sequence length="330" mass="34024">MNGVELSVIRIDELAAIRPIDHWTWLMTRHRSDADGRSDEHSLPRRAVLAAGGAAGATLVAGCTGMTGNADDGNETGAFQLLVTDLPADIGDFDSLEVTLDRARVFKGSEDGSSDESGDEAGENDSDDATNTSDAEAANGSETESGGSEDDGGDGADAEGNAPESGGGDRAFFWLDLEGETVDLTQVVGDKAVSVFEGELETGTYSKVELHAADIEGIVDGEQVDVKLPSGKLQIVHEFEVQSDESVEFVFDIHVVKKGNGGYNLRPVVSGSGVNGADVDVEEIDPENSEASSGANESSTDGGANESDAETGGDQSGSGTGGDQSDTSEQ</sequence>
<feature type="region of interest" description="Disordered" evidence="1">
    <location>
        <begin position="267"/>
        <end position="330"/>
    </location>
</feature>
<protein>
    <recommendedName>
        <fullName evidence="2">DUF4382 domain-containing protein</fullName>
    </recommendedName>
</protein>
<feature type="compositionally biased region" description="Low complexity" evidence="1">
    <location>
        <begin position="135"/>
        <end position="146"/>
    </location>
</feature>
<evidence type="ECO:0000313" key="4">
    <source>
        <dbReference type="Proteomes" id="UP000219453"/>
    </source>
</evidence>
<proteinExistence type="predicted"/>
<evidence type="ECO:0000256" key="1">
    <source>
        <dbReference type="SAM" id="MobiDB-lite"/>
    </source>
</evidence>
<dbReference type="EMBL" id="OBEJ01000003">
    <property type="protein sequence ID" value="SNZ16304.1"/>
    <property type="molecule type" value="Genomic_DNA"/>
</dbReference>
<feature type="compositionally biased region" description="Acidic residues" evidence="1">
    <location>
        <begin position="112"/>
        <end position="128"/>
    </location>
</feature>
<feature type="compositionally biased region" description="Acidic residues" evidence="1">
    <location>
        <begin position="147"/>
        <end position="157"/>
    </location>
</feature>